<feature type="region of interest" description="Disordered" evidence="1">
    <location>
        <begin position="650"/>
        <end position="757"/>
    </location>
</feature>
<comment type="caution">
    <text evidence="3">The sequence shown here is derived from an EMBL/GenBank/DDBJ whole genome shotgun (WGS) entry which is preliminary data.</text>
</comment>
<gene>
    <name evidence="3" type="ORF">EYC79_13510</name>
</gene>
<dbReference type="EMBL" id="SISF01000031">
    <property type="protein sequence ID" value="TBN11290.1"/>
    <property type="molecule type" value="Genomic_DNA"/>
</dbReference>
<evidence type="ECO:0000256" key="1">
    <source>
        <dbReference type="SAM" id="MobiDB-lite"/>
    </source>
</evidence>
<proteinExistence type="predicted"/>
<feature type="region of interest" description="Disordered" evidence="1">
    <location>
        <begin position="582"/>
        <end position="638"/>
    </location>
</feature>
<protein>
    <recommendedName>
        <fullName evidence="2">Large polyvalent protein associated domain-containing protein</fullName>
    </recommendedName>
</protein>
<accession>A0ABY1Y7M1</accession>
<feature type="region of interest" description="Disordered" evidence="1">
    <location>
        <begin position="1"/>
        <end position="43"/>
    </location>
</feature>
<organism evidence="3 4">
    <name type="scientific">Agrobacterium cavarae</name>
    <dbReference type="NCBI Taxonomy" id="2528239"/>
    <lineage>
        <taxon>Bacteria</taxon>
        <taxon>Pseudomonadati</taxon>
        <taxon>Pseudomonadota</taxon>
        <taxon>Alphaproteobacteria</taxon>
        <taxon>Hyphomicrobiales</taxon>
        <taxon>Rhizobiaceae</taxon>
        <taxon>Rhizobium/Agrobacterium group</taxon>
        <taxon>Agrobacterium</taxon>
    </lineage>
</organism>
<feature type="compositionally biased region" description="Basic and acidic residues" evidence="1">
    <location>
        <begin position="34"/>
        <end position="43"/>
    </location>
</feature>
<feature type="compositionally biased region" description="Polar residues" evidence="1">
    <location>
        <begin position="658"/>
        <end position="670"/>
    </location>
</feature>
<evidence type="ECO:0000313" key="4">
    <source>
        <dbReference type="Proteomes" id="UP000294239"/>
    </source>
</evidence>
<feature type="compositionally biased region" description="Polar residues" evidence="1">
    <location>
        <begin position="582"/>
        <end position="602"/>
    </location>
</feature>
<dbReference type="RefSeq" id="WP_130978331.1">
    <property type="nucleotide sequence ID" value="NZ_SISF01000031.1"/>
</dbReference>
<keyword evidence="4" id="KW-1185">Reference proteome</keyword>
<feature type="compositionally biased region" description="Low complexity" evidence="1">
    <location>
        <begin position="685"/>
        <end position="705"/>
    </location>
</feature>
<name>A0ABY1Y7M1_9HYPH</name>
<dbReference type="Pfam" id="PF18834">
    <property type="entry name" value="LPD22"/>
    <property type="match status" value="1"/>
</dbReference>
<feature type="domain" description="Large polyvalent protein associated" evidence="2">
    <location>
        <begin position="78"/>
        <end position="139"/>
    </location>
</feature>
<dbReference type="InterPro" id="IPR040738">
    <property type="entry name" value="LPD22"/>
</dbReference>
<evidence type="ECO:0000313" key="3">
    <source>
        <dbReference type="EMBL" id="TBN11290.1"/>
    </source>
</evidence>
<evidence type="ECO:0000259" key="2">
    <source>
        <dbReference type="Pfam" id="PF18834"/>
    </source>
</evidence>
<dbReference type="Proteomes" id="UP000294239">
    <property type="component" value="Unassembled WGS sequence"/>
</dbReference>
<reference evidence="3 4" key="1">
    <citation type="submission" date="2019-02" db="EMBL/GenBank/DDBJ databases">
        <title>Current taxonomic status of genus Agrobacterium and description of Agrobacterium cavarae sp. nov. isolated from maize roots.</title>
        <authorList>
            <person name="Flores-Felix J.D."/>
            <person name="Menendez E."/>
            <person name="Ramirez-Bahena M.H."/>
            <person name="Garcia-Fraile P."/>
            <person name="Velazquez E."/>
        </authorList>
    </citation>
    <scope>NUCLEOTIDE SEQUENCE [LARGE SCALE GENOMIC DNA]</scope>
    <source>
        <strain evidence="3 4">RZME10</strain>
    </source>
</reference>
<sequence length="757" mass="81178">MDPNQAAPSSAWLRPPRRVLQKTSFSSEIPMSPEEYRQRGREEPDPSVRYIAFRLAQLQGGLDYMHAPGRKIPDILAPPRSVVELQRNLEIQELSQQQNESILQQNPLLCTWVETPENAYLAKDDLRALSWWEQFSRGNVSGNVLEFFKAAPGAVVSESGIAAEGVGQLMAQSDPSPIVDRIARAGSASPEERAQLRYDISHQGRINPAFGHNILSEVESGSMSEADVRKIFEPTLAKGLQDAGKSMQDYGDKMLPATPGFENSFGRTLGKQVGSTLPAAAITVVNPTAGIMFQAAVNAGKSTVNARMAKANEHTQTNAAFAGLGATAFDIFPGGKVVRMFSGGPTLRGQLRDVAVEAGIGGSKEAGKELAQNFIAQKLYAPNKELSSGVGQAFLMGFSEGLVTLGTKKAYGGTLGKTGESGKQSQQAETTQRSIAEISEQATSSNVRSNDPDAFRDYVNKATKGTPIETIYIRGDKFNEIVRRFGDDPNKVIESLPGMDKAEFSLALSSNGDIKLPVGTYAASLAGSKYDVSLRSHMRFDLNGKTPAEGQEFMANESKLTAQAKSDAETAGAVQEKNQTIANQERQQDAQRLQASGVSPEQAQYGAVALDATRGVRSAKNGQTREDYSKDNPPNNAYLVDEGQISALNGVPGKAAGATSNRQDGLNAQTAAAPAHSENDHGNRQSTQAPSAPIPPSTAAASMPMERFKRVLQSSTAPAGRLESPSPSPEIFNRQGPAVPTETLWSDRRKTLNRNGR</sequence>
<dbReference type="GeneID" id="301042199"/>